<evidence type="ECO:0000313" key="7">
    <source>
        <dbReference type="EMBL" id="CAB4826473.1"/>
    </source>
</evidence>
<dbReference type="Pfam" id="PF01070">
    <property type="entry name" value="FMN_dh"/>
    <property type="match status" value="1"/>
</dbReference>
<name>A0A6J7A0X4_9ZZZZ</name>
<dbReference type="SUPFAM" id="SSF51395">
    <property type="entry name" value="FMN-linked oxidoreductases"/>
    <property type="match status" value="1"/>
</dbReference>
<organism evidence="7">
    <name type="scientific">freshwater metagenome</name>
    <dbReference type="NCBI Taxonomy" id="449393"/>
    <lineage>
        <taxon>unclassified sequences</taxon>
        <taxon>metagenomes</taxon>
        <taxon>ecological metagenomes</taxon>
    </lineage>
</organism>
<dbReference type="PANTHER" id="PTHR10578">
    <property type="entry name" value="S -2-HYDROXY-ACID OXIDASE-RELATED"/>
    <property type="match status" value="1"/>
</dbReference>
<evidence type="ECO:0000256" key="2">
    <source>
        <dbReference type="ARBA" id="ARBA00022630"/>
    </source>
</evidence>
<reference evidence="7" key="1">
    <citation type="submission" date="2020-05" db="EMBL/GenBank/DDBJ databases">
        <authorList>
            <person name="Chiriac C."/>
            <person name="Salcher M."/>
            <person name="Ghai R."/>
            <person name="Kavagutti S V."/>
        </authorList>
    </citation>
    <scope>NUCLEOTIDE SEQUENCE</scope>
</reference>
<keyword evidence="3" id="KW-0288">FMN</keyword>
<dbReference type="InterPro" id="IPR000262">
    <property type="entry name" value="FMN-dep_DH"/>
</dbReference>
<evidence type="ECO:0000256" key="3">
    <source>
        <dbReference type="ARBA" id="ARBA00022643"/>
    </source>
</evidence>
<evidence type="ECO:0000256" key="4">
    <source>
        <dbReference type="ARBA" id="ARBA00023002"/>
    </source>
</evidence>
<evidence type="ECO:0000256" key="1">
    <source>
        <dbReference type="ARBA" id="ARBA00001917"/>
    </source>
</evidence>
<accession>A0A6J7A0X4</accession>
<evidence type="ECO:0000259" key="6">
    <source>
        <dbReference type="PROSITE" id="PS51349"/>
    </source>
</evidence>
<dbReference type="PROSITE" id="PS51349">
    <property type="entry name" value="FMN_HYDROXY_ACID_DH_2"/>
    <property type="match status" value="1"/>
</dbReference>
<evidence type="ECO:0000256" key="5">
    <source>
        <dbReference type="ARBA" id="ARBA00024042"/>
    </source>
</evidence>
<feature type="domain" description="FMN hydroxy acid dehydrogenase" evidence="6">
    <location>
        <begin position="30"/>
        <end position="407"/>
    </location>
</feature>
<comment type="cofactor">
    <cofactor evidence="1">
        <name>FMN</name>
        <dbReference type="ChEBI" id="CHEBI:58210"/>
    </cofactor>
</comment>
<protein>
    <submittedName>
        <fullName evidence="7">Unannotated protein</fullName>
    </submittedName>
</protein>
<dbReference type="FunFam" id="3.20.20.70:FF:000029">
    <property type="entry name" value="L-lactate dehydrogenase"/>
    <property type="match status" value="1"/>
</dbReference>
<sequence length="408" mass="45162">MQANKRQLPRWKSIKPLLGWTFPRFTNEDKALNRCVTIGDIRHLSRKRVPKAVFDYVDGGANQEVSMRRTRSAYSRVEFRPLVLRDVNTVDLTTTILGEKSSLPIIFAPTGYTRMMHYTGEVAVATVAAKHNMVYSLSTMGTFSPEELADFVPDVRRWFQLYMWSDRARSLEMIQRADSAGFSALILTVDTAVPGQHNRDVRNGLTIPPKIGFRTFLNMSTKVKWWFNILTTPPLEFATLRRDGLSPSEAAARVFDASVTFEDIAWLKSIWKKPIIVKGVQSVEDAVKLAKLGVDAIVISNHGGRQLDAGTVPLEILPEIVKAVKGRMQIYIDGGIMSGADVLAAIGFGADAVLIGRAYLYGAMAAGAAGVEKVLSILTKEIESTLQLNGVTSIEGFDSNFVRLREHG</sequence>
<dbReference type="PROSITE" id="PS00557">
    <property type="entry name" value="FMN_HYDROXY_ACID_DH_1"/>
    <property type="match status" value="1"/>
</dbReference>
<dbReference type="EMBL" id="CAFBQK010000064">
    <property type="protein sequence ID" value="CAB5050187.1"/>
    <property type="molecule type" value="Genomic_DNA"/>
</dbReference>
<keyword evidence="4" id="KW-0560">Oxidoreductase</keyword>
<dbReference type="CDD" id="cd02809">
    <property type="entry name" value="alpha_hydroxyacid_oxid_FMN"/>
    <property type="match status" value="1"/>
</dbReference>
<dbReference type="InterPro" id="IPR008259">
    <property type="entry name" value="FMN_hydac_DH_AS"/>
</dbReference>
<keyword evidence="2" id="KW-0285">Flavoprotein</keyword>
<dbReference type="InterPro" id="IPR013785">
    <property type="entry name" value="Aldolase_TIM"/>
</dbReference>
<dbReference type="EMBL" id="CAFABI010000046">
    <property type="protein sequence ID" value="CAB4826473.1"/>
    <property type="molecule type" value="Genomic_DNA"/>
</dbReference>
<dbReference type="Gene3D" id="3.20.20.70">
    <property type="entry name" value="Aldolase class I"/>
    <property type="match status" value="1"/>
</dbReference>
<comment type="similarity">
    <text evidence="5">Belongs to the FMN-dependent alpha-hydroxy acid dehydrogenase family.</text>
</comment>
<evidence type="ECO:0000313" key="8">
    <source>
        <dbReference type="EMBL" id="CAB5050187.1"/>
    </source>
</evidence>
<dbReference type="AlphaFoldDB" id="A0A6J7A0X4"/>
<dbReference type="GO" id="GO:0016614">
    <property type="term" value="F:oxidoreductase activity, acting on CH-OH group of donors"/>
    <property type="evidence" value="ECO:0007669"/>
    <property type="project" value="UniProtKB-ARBA"/>
</dbReference>
<dbReference type="GO" id="GO:0010181">
    <property type="term" value="F:FMN binding"/>
    <property type="evidence" value="ECO:0007669"/>
    <property type="project" value="InterPro"/>
</dbReference>
<proteinExistence type="inferred from homology"/>
<dbReference type="PANTHER" id="PTHR10578:SF107">
    <property type="entry name" value="2-HYDROXYACID OXIDASE 1"/>
    <property type="match status" value="1"/>
</dbReference>
<dbReference type="InterPro" id="IPR037396">
    <property type="entry name" value="FMN_HAD"/>
</dbReference>
<dbReference type="InterPro" id="IPR012133">
    <property type="entry name" value="Alpha-hydoxy_acid_DH_FMN"/>
</dbReference>
<gene>
    <name evidence="7" type="ORF">UFOPK3197_00554</name>
    <name evidence="8" type="ORF">UFOPK4265_00625</name>
</gene>
<dbReference type="PIRSF" id="PIRSF000138">
    <property type="entry name" value="Al-hdrx_acd_dh"/>
    <property type="match status" value="1"/>
</dbReference>